<keyword evidence="2" id="KW-1185">Reference proteome</keyword>
<dbReference type="Gene3D" id="3.30.70.1120">
    <property type="entry name" value="TT1725-like"/>
    <property type="match status" value="1"/>
</dbReference>
<reference evidence="1 2" key="1">
    <citation type="submission" date="2019-12" db="EMBL/GenBank/DDBJ databases">
        <title>Defluviitalea raffinosedens, isolated from a biogas fermenter, genome sequencing and characterization.</title>
        <authorList>
            <person name="Rettenmaier R."/>
            <person name="Schneider M."/>
            <person name="Neuhaus K."/>
            <person name="Liebl W."/>
            <person name="Zverlov V."/>
        </authorList>
    </citation>
    <scope>NUCLEOTIDE SEQUENCE [LARGE SCALE GENOMIC DNA]</scope>
    <source>
        <strain evidence="1 2">249c-K6</strain>
    </source>
</reference>
<organism evidence="1 2">
    <name type="scientific">Defluviitalea raffinosedens</name>
    <dbReference type="NCBI Taxonomy" id="1450156"/>
    <lineage>
        <taxon>Bacteria</taxon>
        <taxon>Bacillati</taxon>
        <taxon>Bacillota</taxon>
        <taxon>Clostridia</taxon>
        <taxon>Lachnospirales</taxon>
        <taxon>Defluviitaleaceae</taxon>
        <taxon>Defluviitalea</taxon>
    </lineage>
</organism>
<gene>
    <name evidence="1" type="ORF">GND95_06885</name>
</gene>
<dbReference type="EMBL" id="WSLF01000005">
    <property type="protein sequence ID" value="KAE9634393.1"/>
    <property type="molecule type" value="Genomic_DNA"/>
</dbReference>
<evidence type="ECO:0000313" key="1">
    <source>
        <dbReference type="EMBL" id="KAE9634393.1"/>
    </source>
</evidence>
<comment type="caution">
    <text evidence="1">The sequence shown here is derived from an EMBL/GenBank/DDBJ whole genome shotgun (WGS) entry which is preliminary data.</text>
</comment>
<dbReference type="Pfam" id="PF04456">
    <property type="entry name" value="DUF503"/>
    <property type="match status" value="1"/>
</dbReference>
<dbReference type="OrthoDB" id="9809023at2"/>
<dbReference type="PANTHER" id="PTHR36441">
    <property type="entry name" value="HYPOTHETICAL CYTOSOLIC PROTEIN"/>
    <property type="match status" value="1"/>
</dbReference>
<accession>A0A7C8HFN9</accession>
<evidence type="ECO:0000313" key="2">
    <source>
        <dbReference type="Proteomes" id="UP000483018"/>
    </source>
</evidence>
<sequence>MIIGTCKIYFRANWVSSLKEKRMILKSIISKVRHRFNVSIAEIEMQDSHQNGVIGFACVTQETQHADQMIQNIINYIENNIEAEIYDIEIEII</sequence>
<dbReference type="InterPro" id="IPR007546">
    <property type="entry name" value="DUF503"/>
</dbReference>
<dbReference type="Proteomes" id="UP000483018">
    <property type="component" value="Unassembled WGS sequence"/>
</dbReference>
<dbReference type="PANTHER" id="PTHR36441:SF1">
    <property type="entry name" value="DUF503 DOMAIN-CONTAINING PROTEIN"/>
    <property type="match status" value="1"/>
</dbReference>
<dbReference type="AlphaFoldDB" id="A0A7C8HFN9"/>
<dbReference type="InterPro" id="IPR036746">
    <property type="entry name" value="TT1725-like_sf"/>
</dbReference>
<protein>
    <submittedName>
        <fullName evidence="1">DUF503 family protein</fullName>
    </submittedName>
</protein>
<dbReference type="SUPFAM" id="SSF103007">
    <property type="entry name" value="Hypothetical protein TT1725"/>
    <property type="match status" value="1"/>
</dbReference>
<proteinExistence type="predicted"/>
<name>A0A7C8HFN9_9FIRM</name>